<dbReference type="SUPFAM" id="SSF53098">
    <property type="entry name" value="Ribonuclease H-like"/>
    <property type="match status" value="1"/>
</dbReference>
<name>A0ABV8EK20_9BACT</name>
<keyword evidence="2" id="KW-0378">Hydrolase</keyword>
<proteinExistence type="predicted"/>
<dbReference type="EMBL" id="JBHSAV010000023">
    <property type="protein sequence ID" value="MFC3976161.1"/>
    <property type="molecule type" value="Genomic_DNA"/>
</dbReference>
<dbReference type="NCBIfam" id="TIGR00573">
    <property type="entry name" value="dnaq"/>
    <property type="match status" value="1"/>
</dbReference>
<dbReference type="CDD" id="cd06127">
    <property type="entry name" value="DEDDh"/>
    <property type="match status" value="1"/>
</dbReference>
<sequence>MLDREFAIVDIETTGGNPGVGLGITEIAILIHNGKEVIDRYQTLINPERFIPGFITGLTGIDAKMVADAPTFEEVAPTIFELLNNRVFVAHNVNFDCTFIQKAFDRVGIVFKPEKICTVRQSRKIFPGMKSYSLGLLCEQLDIPIHSRHRAFGDAEATVLLFEKLLKTAPDTIKSALKKNNGEAFLPPHISKQQYEELPEKTGIYYFHDVHGKIIYVGKALNIKSRFKGHFTGSSQGNAKHKLKQEIHKVTWKLTGSEMLAYLIEMQEIKKLWPKYNKSQKFISAGWHVIQYLDGAGYIRFQVAKGINLPSSIREFESNFEARKFLTEAVSKYNLCPKLASLQTPKGACYDYQVNTCKGACCDQETPSAYNERVEQFLNSIQEKADSIIIRDQGRSHSEKSAMLFEKGVFKGYCFIDNQDEINQHSDIIERLEIFSSHKETKFILRAFLPKIKMSDIIVLE</sequence>
<feature type="domain" description="GIY-YIG" evidence="1">
    <location>
        <begin position="200"/>
        <end position="278"/>
    </location>
</feature>
<dbReference type="CDD" id="cd10434">
    <property type="entry name" value="GIY-YIG_UvrC_Cho"/>
    <property type="match status" value="1"/>
</dbReference>
<dbReference type="SUPFAM" id="SSF82771">
    <property type="entry name" value="GIY-YIG endonuclease"/>
    <property type="match status" value="1"/>
</dbReference>
<dbReference type="InterPro" id="IPR012337">
    <property type="entry name" value="RNaseH-like_sf"/>
</dbReference>
<keyword evidence="2" id="KW-0540">Nuclease</keyword>
<protein>
    <submittedName>
        <fullName evidence="2">Exonuclease domain-containing protein</fullName>
    </submittedName>
</protein>
<dbReference type="PANTHER" id="PTHR30231:SF41">
    <property type="entry name" value="DNA POLYMERASE III SUBUNIT EPSILON"/>
    <property type="match status" value="1"/>
</dbReference>
<dbReference type="Pfam" id="PF00929">
    <property type="entry name" value="RNase_T"/>
    <property type="match status" value="1"/>
</dbReference>
<dbReference type="InterPro" id="IPR035901">
    <property type="entry name" value="GIY-YIG_endonuc_sf"/>
</dbReference>
<dbReference type="InterPro" id="IPR036397">
    <property type="entry name" value="RNaseH_sf"/>
</dbReference>
<evidence type="ECO:0000313" key="3">
    <source>
        <dbReference type="Proteomes" id="UP001595766"/>
    </source>
</evidence>
<evidence type="ECO:0000259" key="1">
    <source>
        <dbReference type="PROSITE" id="PS50164"/>
    </source>
</evidence>
<dbReference type="SMART" id="SM00465">
    <property type="entry name" value="GIYc"/>
    <property type="match status" value="1"/>
</dbReference>
<dbReference type="GO" id="GO:0004527">
    <property type="term" value="F:exonuclease activity"/>
    <property type="evidence" value="ECO:0007669"/>
    <property type="project" value="UniProtKB-KW"/>
</dbReference>
<dbReference type="InterPro" id="IPR000305">
    <property type="entry name" value="GIY-YIG_endonuc"/>
</dbReference>
<keyword evidence="2" id="KW-0269">Exonuclease</keyword>
<keyword evidence="3" id="KW-1185">Reference proteome</keyword>
<dbReference type="InterPro" id="IPR013520">
    <property type="entry name" value="Ribonucl_H"/>
</dbReference>
<dbReference type="PANTHER" id="PTHR30231">
    <property type="entry name" value="DNA POLYMERASE III SUBUNIT EPSILON"/>
    <property type="match status" value="1"/>
</dbReference>
<organism evidence="2 3">
    <name type="scientific">Belliella kenyensis</name>
    <dbReference type="NCBI Taxonomy" id="1472724"/>
    <lineage>
        <taxon>Bacteria</taxon>
        <taxon>Pseudomonadati</taxon>
        <taxon>Bacteroidota</taxon>
        <taxon>Cytophagia</taxon>
        <taxon>Cytophagales</taxon>
        <taxon>Cyclobacteriaceae</taxon>
        <taxon>Belliella</taxon>
    </lineage>
</organism>
<gene>
    <name evidence="2" type="ORF">ACFOUP_07220</name>
</gene>
<dbReference type="Pfam" id="PF01541">
    <property type="entry name" value="GIY-YIG"/>
    <property type="match status" value="1"/>
</dbReference>
<dbReference type="Proteomes" id="UP001595766">
    <property type="component" value="Unassembled WGS sequence"/>
</dbReference>
<dbReference type="Gene3D" id="3.30.420.10">
    <property type="entry name" value="Ribonuclease H-like superfamily/Ribonuclease H"/>
    <property type="match status" value="1"/>
</dbReference>
<dbReference type="InterPro" id="IPR047296">
    <property type="entry name" value="GIY-YIG_UvrC_Cho"/>
</dbReference>
<comment type="caution">
    <text evidence="2">The sequence shown here is derived from an EMBL/GenBank/DDBJ whole genome shotgun (WGS) entry which is preliminary data.</text>
</comment>
<accession>A0ABV8EK20</accession>
<dbReference type="PROSITE" id="PS50164">
    <property type="entry name" value="GIY_YIG"/>
    <property type="match status" value="1"/>
</dbReference>
<evidence type="ECO:0000313" key="2">
    <source>
        <dbReference type="EMBL" id="MFC3976161.1"/>
    </source>
</evidence>
<dbReference type="Gene3D" id="3.40.1440.10">
    <property type="entry name" value="GIY-YIG endonuclease"/>
    <property type="match status" value="1"/>
</dbReference>
<dbReference type="SMART" id="SM00479">
    <property type="entry name" value="EXOIII"/>
    <property type="match status" value="1"/>
</dbReference>
<reference evidence="3" key="1">
    <citation type="journal article" date="2019" name="Int. J. Syst. Evol. Microbiol.">
        <title>The Global Catalogue of Microorganisms (GCM) 10K type strain sequencing project: providing services to taxonomists for standard genome sequencing and annotation.</title>
        <authorList>
            <consortium name="The Broad Institute Genomics Platform"/>
            <consortium name="The Broad Institute Genome Sequencing Center for Infectious Disease"/>
            <person name="Wu L."/>
            <person name="Ma J."/>
        </authorList>
    </citation>
    <scope>NUCLEOTIDE SEQUENCE [LARGE SCALE GENOMIC DNA]</scope>
    <source>
        <strain evidence="3">CECT 8551</strain>
    </source>
</reference>
<dbReference type="RefSeq" id="WP_241290702.1">
    <property type="nucleotide sequence ID" value="NZ_JAKZGR010000001.1"/>
</dbReference>
<dbReference type="InterPro" id="IPR006054">
    <property type="entry name" value="DnaQ"/>
</dbReference>